<reference evidence="1" key="1">
    <citation type="journal article" date="2020" name="Stud. Mycol.">
        <title>101 Dothideomycetes genomes: a test case for predicting lifestyles and emergence of pathogens.</title>
        <authorList>
            <person name="Haridas S."/>
            <person name="Albert R."/>
            <person name="Binder M."/>
            <person name="Bloem J."/>
            <person name="Labutti K."/>
            <person name="Salamov A."/>
            <person name="Andreopoulos B."/>
            <person name="Baker S."/>
            <person name="Barry K."/>
            <person name="Bills G."/>
            <person name="Bluhm B."/>
            <person name="Cannon C."/>
            <person name="Castanera R."/>
            <person name="Culley D."/>
            <person name="Daum C."/>
            <person name="Ezra D."/>
            <person name="Gonzalez J."/>
            <person name="Henrissat B."/>
            <person name="Kuo A."/>
            <person name="Liang C."/>
            <person name="Lipzen A."/>
            <person name="Lutzoni F."/>
            <person name="Magnuson J."/>
            <person name="Mondo S."/>
            <person name="Nolan M."/>
            <person name="Ohm R."/>
            <person name="Pangilinan J."/>
            <person name="Park H.-J."/>
            <person name="Ramirez L."/>
            <person name="Alfaro M."/>
            <person name="Sun H."/>
            <person name="Tritt A."/>
            <person name="Yoshinaga Y."/>
            <person name="Zwiers L.-H."/>
            <person name="Turgeon B."/>
            <person name="Goodwin S."/>
            <person name="Spatafora J."/>
            <person name="Crous P."/>
            <person name="Grigoriev I."/>
        </authorList>
    </citation>
    <scope>NUCLEOTIDE SEQUENCE</scope>
    <source>
        <strain evidence="1">CBS 121739</strain>
    </source>
</reference>
<dbReference type="CDD" id="cd24163">
    <property type="entry name" value="RWDD2_C"/>
    <property type="match status" value="1"/>
</dbReference>
<dbReference type="GeneID" id="54488518"/>
<name>A0A6A6VZL2_9PEZI</name>
<dbReference type="EMBL" id="ML996579">
    <property type="protein sequence ID" value="KAF2754767.1"/>
    <property type="molecule type" value="Genomic_DNA"/>
</dbReference>
<organism evidence="1 2">
    <name type="scientific">Pseudovirgaria hyperparasitica</name>
    <dbReference type="NCBI Taxonomy" id="470096"/>
    <lineage>
        <taxon>Eukaryota</taxon>
        <taxon>Fungi</taxon>
        <taxon>Dikarya</taxon>
        <taxon>Ascomycota</taxon>
        <taxon>Pezizomycotina</taxon>
        <taxon>Dothideomycetes</taxon>
        <taxon>Dothideomycetes incertae sedis</taxon>
        <taxon>Acrospermales</taxon>
        <taxon>Acrospermaceae</taxon>
        <taxon>Pseudovirgaria</taxon>
    </lineage>
</organism>
<gene>
    <name evidence="1" type="ORF">EJ05DRAFT_503714</name>
</gene>
<dbReference type="InterPro" id="IPR059181">
    <property type="entry name" value="RWDD2A-B_C"/>
</dbReference>
<proteinExistence type="predicted"/>
<keyword evidence="2" id="KW-1185">Reference proteome</keyword>
<accession>A0A6A6VZL2</accession>
<evidence type="ECO:0000313" key="1">
    <source>
        <dbReference type="EMBL" id="KAF2754767.1"/>
    </source>
</evidence>
<evidence type="ECO:0000313" key="2">
    <source>
        <dbReference type="Proteomes" id="UP000799437"/>
    </source>
</evidence>
<sequence length="126" mass="14572">MSSRFVALIRTHHITSRKKVATLKKAADKLECHVLLRSGSYPGMMYCEGTEERVSEWIATVKRLRYKDYRLMARPQDSAMVEDCSQPKNTSGLEEVASVSEFGSRMERNGLREWYRKAMGYVQDDE</sequence>
<dbReference type="OrthoDB" id="432412at2759"/>
<dbReference type="Proteomes" id="UP000799437">
    <property type="component" value="Unassembled WGS sequence"/>
</dbReference>
<dbReference type="AlphaFoldDB" id="A0A6A6VZL2"/>
<protein>
    <submittedName>
        <fullName evidence="1">Uncharacterized protein</fullName>
    </submittedName>
</protein>
<dbReference type="RefSeq" id="XP_033597218.1">
    <property type="nucleotide sequence ID" value="XM_033747464.1"/>
</dbReference>